<comment type="caution">
    <text evidence="3">The sequence shown here is derived from an EMBL/GenBank/DDBJ whole genome shotgun (WGS) entry which is preliminary data.</text>
</comment>
<sequence length="569" mass="60566">MSCTPPTHQRLPSYPKRHASFDSPREVPLPSPSLLASLSPGGSGAQYFSSRFPHFSPSGTTPSTSTTTTAHMTKLSGSTFRKDVYSDYFPTQPRTVSSSGHNQGQSSSSSSSSSSARSGSSTSSQSRNSDERFPVFEEEMGSDWTSQTSVSSSPKTDDPVPPGPTAAIPGSASDRRHTRTSSSDLGTQTAISGTNPGTAMTMMASQPPATAAAPTLRTTTIATPIFPYTRPYSLPYSDSPAPPSRMPTYSQTRPQSPSPESMLTPQWPDRSSSASLPLPAQVPFHTLPRAAPASAGGTQEASGIGGLGAGLGRIKLGNREARDAGDAHAERVRQAHKSEVGEQWNYRRSYHEPRDNNPYGSHLPTTGPSSSSNTSSSSSADDVNSVPAQRALSPANSTTLRATAPPSPVHPPPRPSTSQSYTSPSAALARSQSQTHHHHTHSNTQFGQLLGHSNSQSHMHPQLRSQSPGPAYPAPEPPTILSSATSPSPFLSHAPPPPDSWIQVETLQCEYRLIVRLPGFRRDGITLATKRRRVLHVVADCWENGGGVFAFSLLYLLSTVLIFFSSFFA</sequence>
<keyword evidence="4" id="KW-1185">Reference proteome</keyword>
<keyword evidence="2" id="KW-1133">Transmembrane helix</keyword>
<evidence type="ECO:0000313" key="3">
    <source>
        <dbReference type="EMBL" id="KAG5638053.1"/>
    </source>
</evidence>
<feature type="compositionally biased region" description="Low complexity" evidence="1">
    <location>
        <begin position="97"/>
        <end position="127"/>
    </location>
</feature>
<evidence type="ECO:0000313" key="4">
    <source>
        <dbReference type="Proteomes" id="UP000717328"/>
    </source>
</evidence>
<feature type="transmembrane region" description="Helical" evidence="2">
    <location>
        <begin position="548"/>
        <end position="568"/>
    </location>
</feature>
<feature type="compositionally biased region" description="Polar residues" evidence="1">
    <location>
        <begin position="185"/>
        <end position="197"/>
    </location>
</feature>
<feature type="compositionally biased region" description="Low complexity" evidence="1">
    <location>
        <begin position="142"/>
        <end position="154"/>
    </location>
</feature>
<proteinExistence type="predicted"/>
<dbReference type="EMBL" id="JABCKI010005785">
    <property type="protein sequence ID" value="KAG5638053.1"/>
    <property type="molecule type" value="Genomic_DNA"/>
</dbReference>
<dbReference type="Proteomes" id="UP000717328">
    <property type="component" value="Unassembled WGS sequence"/>
</dbReference>
<feature type="compositionally biased region" description="Low complexity" evidence="1">
    <location>
        <begin position="56"/>
        <end position="69"/>
    </location>
</feature>
<evidence type="ECO:0008006" key="5">
    <source>
        <dbReference type="Google" id="ProtNLM"/>
    </source>
</evidence>
<organism evidence="3 4">
    <name type="scientific">Sphagnurus paluster</name>
    <dbReference type="NCBI Taxonomy" id="117069"/>
    <lineage>
        <taxon>Eukaryota</taxon>
        <taxon>Fungi</taxon>
        <taxon>Dikarya</taxon>
        <taxon>Basidiomycota</taxon>
        <taxon>Agaricomycotina</taxon>
        <taxon>Agaricomycetes</taxon>
        <taxon>Agaricomycetidae</taxon>
        <taxon>Agaricales</taxon>
        <taxon>Tricholomatineae</taxon>
        <taxon>Lyophyllaceae</taxon>
        <taxon>Sphagnurus</taxon>
    </lineage>
</organism>
<feature type="compositionally biased region" description="Polar residues" evidence="1">
    <location>
        <begin position="247"/>
        <end position="275"/>
    </location>
</feature>
<evidence type="ECO:0000256" key="1">
    <source>
        <dbReference type="SAM" id="MobiDB-lite"/>
    </source>
</evidence>
<feature type="compositionally biased region" description="Low complexity" evidence="1">
    <location>
        <begin position="368"/>
        <end position="388"/>
    </location>
</feature>
<reference evidence="3" key="2">
    <citation type="submission" date="2021-10" db="EMBL/GenBank/DDBJ databases">
        <title>Phylogenomics reveals ancestral predisposition of the termite-cultivated fungus Termitomyces towards a domesticated lifestyle.</title>
        <authorList>
            <person name="Auxier B."/>
            <person name="Grum-Grzhimaylo A."/>
            <person name="Cardenas M.E."/>
            <person name="Lodge J.D."/>
            <person name="Laessoe T."/>
            <person name="Pedersen O."/>
            <person name="Smith M.E."/>
            <person name="Kuyper T.W."/>
            <person name="Franco-Molano E.A."/>
            <person name="Baroni T.J."/>
            <person name="Aanen D.K."/>
        </authorList>
    </citation>
    <scope>NUCLEOTIDE SEQUENCE</scope>
    <source>
        <strain evidence="3">D49</strain>
    </source>
</reference>
<dbReference type="OrthoDB" id="1431247at2759"/>
<feature type="compositionally biased region" description="Low complexity" evidence="1">
    <location>
        <begin position="198"/>
        <end position="214"/>
    </location>
</feature>
<keyword evidence="2" id="KW-0812">Transmembrane</keyword>
<evidence type="ECO:0000256" key="2">
    <source>
        <dbReference type="SAM" id="Phobius"/>
    </source>
</evidence>
<gene>
    <name evidence="3" type="ORF">H0H81_002087</name>
</gene>
<name>A0A9P7K5S5_9AGAR</name>
<feature type="compositionally biased region" description="Basic and acidic residues" evidence="1">
    <location>
        <begin position="322"/>
        <end position="340"/>
    </location>
</feature>
<feature type="region of interest" description="Disordered" evidence="1">
    <location>
        <begin position="1"/>
        <end position="214"/>
    </location>
</feature>
<reference evidence="3" key="1">
    <citation type="submission" date="2021-02" db="EMBL/GenBank/DDBJ databases">
        <authorList>
            <person name="Nieuwenhuis M."/>
            <person name="Van De Peppel L.J.J."/>
        </authorList>
    </citation>
    <scope>NUCLEOTIDE SEQUENCE</scope>
    <source>
        <strain evidence="3">D49</strain>
    </source>
</reference>
<feature type="region of interest" description="Disordered" evidence="1">
    <location>
        <begin position="322"/>
        <end position="494"/>
    </location>
</feature>
<feature type="compositionally biased region" description="Pro residues" evidence="1">
    <location>
        <begin position="405"/>
        <end position="415"/>
    </location>
</feature>
<keyword evidence="2" id="KW-0472">Membrane</keyword>
<accession>A0A9P7K5S5</accession>
<feature type="compositionally biased region" description="Polar residues" evidence="1">
    <location>
        <begin position="451"/>
        <end position="467"/>
    </location>
</feature>
<feature type="region of interest" description="Disordered" evidence="1">
    <location>
        <begin position="227"/>
        <end position="279"/>
    </location>
</feature>
<protein>
    <recommendedName>
        <fullName evidence="5">SHSP domain-containing protein</fullName>
    </recommendedName>
</protein>
<dbReference type="AlphaFoldDB" id="A0A9P7K5S5"/>